<organism evidence="1 2">
    <name type="scientific">Streptomyces mordarskii</name>
    <dbReference type="NCBI Taxonomy" id="1226758"/>
    <lineage>
        <taxon>Bacteria</taxon>
        <taxon>Bacillati</taxon>
        <taxon>Actinomycetota</taxon>
        <taxon>Actinomycetes</taxon>
        <taxon>Kitasatosporales</taxon>
        <taxon>Streptomycetaceae</taxon>
        <taxon>Streptomyces</taxon>
    </lineage>
</organism>
<name>A0ABN1DZ02_9ACTN</name>
<evidence type="ECO:0000313" key="2">
    <source>
        <dbReference type="Proteomes" id="UP001501576"/>
    </source>
</evidence>
<evidence type="ECO:0008006" key="3">
    <source>
        <dbReference type="Google" id="ProtNLM"/>
    </source>
</evidence>
<dbReference type="RefSeq" id="WP_346160862.1">
    <property type="nucleotide sequence ID" value="NZ_BAAABZ010000071.1"/>
</dbReference>
<proteinExistence type="predicted"/>
<comment type="caution">
    <text evidence="1">The sequence shown here is derived from an EMBL/GenBank/DDBJ whole genome shotgun (WGS) entry which is preliminary data.</text>
</comment>
<sequence>MTTSTIEPPADAVAKDAHWAAKLERLRNRTRPTLTLRICDDQAAKDALATAQYAERRIKETAAADPDSPESKKALRTAEAEVKKAQAAVDEATITLTFQALERTALTELKKQHPATEEQAEDGYEFNPDTLGPALVAASSVDGLTEDDARLFLETWSDAEAEALLAAAFNVQAESRLDLGKG</sequence>
<protein>
    <recommendedName>
        <fullName evidence="3">Tail assembly chaperone</fullName>
    </recommendedName>
</protein>
<evidence type="ECO:0000313" key="1">
    <source>
        <dbReference type="EMBL" id="GAA0554673.1"/>
    </source>
</evidence>
<dbReference type="EMBL" id="BAAABZ010000071">
    <property type="protein sequence ID" value="GAA0554673.1"/>
    <property type="molecule type" value="Genomic_DNA"/>
</dbReference>
<reference evidence="1 2" key="1">
    <citation type="journal article" date="2019" name="Int. J. Syst. Evol. Microbiol.">
        <title>The Global Catalogue of Microorganisms (GCM) 10K type strain sequencing project: providing services to taxonomists for standard genome sequencing and annotation.</title>
        <authorList>
            <consortium name="The Broad Institute Genomics Platform"/>
            <consortium name="The Broad Institute Genome Sequencing Center for Infectious Disease"/>
            <person name="Wu L."/>
            <person name="Ma J."/>
        </authorList>
    </citation>
    <scope>NUCLEOTIDE SEQUENCE [LARGE SCALE GENOMIC DNA]</scope>
    <source>
        <strain evidence="1 2">JCM 5052</strain>
    </source>
</reference>
<gene>
    <name evidence="1" type="ORF">GCM10010390_65970</name>
</gene>
<dbReference type="Proteomes" id="UP001501576">
    <property type="component" value="Unassembled WGS sequence"/>
</dbReference>
<keyword evidence="2" id="KW-1185">Reference proteome</keyword>
<accession>A0ABN1DZ02</accession>